<comment type="cofactor">
    <cofactor evidence="1">
        <name>FAD</name>
        <dbReference type="ChEBI" id="CHEBI:57692"/>
    </cofactor>
</comment>
<evidence type="ECO:0000313" key="6">
    <source>
        <dbReference type="EMBL" id="KAK2163396.1"/>
    </source>
</evidence>
<evidence type="ECO:0000256" key="3">
    <source>
        <dbReference type="ARBA" id="ARBA00022630"/>
    </source>
</evidence>
<evidence type="ECO:0000256" key="4">
    <source>
        <dbReference type="ARBA" id="ARBA00022827"/>
    </source>
</evidence>
<proteinExistence type="inferred from homology"/>
<dbReference type="EMBL" id="JAODUP010000080">
    <property type="protein sequence ID" value="KAK2163396.1"/>
    <property type="molecule type" value="Genomic_DNA"/>
</dbReference>
<dbReference type="PANTHER" id="PTHR10742:SF405">
    <property type="entry name" value="PEROXISOMAL N(1)-ACETYL-SPERMINE_SPERMIDINE OXIDASE"/>
    <property type="match status" value="1"/>
</dbReference>
<evidence type="ECO:0000256" key="2">
    <source>
        <dbReference type="ARBA" id="ARBA00005995"/>
    </source>
</evidence>
<dbReference type="AlphaFoldDB" id="A0AAD9K1Y3"/>
<evidence type="ECO:0000313" key="7">
    <source>
        <dbReference type="Proteomes" id="UP001208570"/>
    </source>
</evidence>
<gene>
    <name evidence="6" type="ORF">LSH36_80g04002</name>
</gene>
<name>A0AAD9K1Y3_9ANNE</name>
<sequence length="175" mass="19625">MEDTKKGMEVVVVQKYVDNYWGEIVKIWTAMGQTWFLALAEIVCFRSEKVRINRKTRRLEHRRDGFLAGSSSTGRGKSVSERASTDHSGELKLRVKMADFEENDETPNSTRASNYHRLVIIGAGISGVAAGHDLIEAGFTDFVIVEASDRIGGRIRSIDVNGEFLSEIRHHNSAR</sequence>
<comment type="similarity">
    <text evidence="2">Belongs to the flavin monoamine oxidase family.</text>
</comment>
<accession>A0AAD9K1Y3</accession>
<dbReference type="PANTHER" id="PTHR10742">
    <property type="entry name" value="FLAVIN MONOAMINE OXIDASE"/>
    <property type="match status" value="1"/>
</dbReference>
<organism evidence="6 7">
    <name type="scientific">Paralvinella palmiformis</name>
    <dbReference type="NCBI Taxonomy" id="53620"/>
    <lineage>
        <taxon>Eukaryota</taxon>
        <taxon>Metazoa</taxon>
        <taxon>Spiralia</taxon>
        <taxon>Lophotrochozoa</taxon>
        <taxon>Annelida</taxon>
        <taxon>Polychaeta</taxon>
        <taxon>Sedentaria</taxon>
        <taxon>Canalipalpata</taxon>
        <taxon>Terebellida</taxon>
        <taxon>Terebelliformia</taxon>
        <taxon>Alvinellidae</taxon>
        <taxon>Paralvinella</taxon>
    </lineage>
</organism>
<dbReference type="Proteomes" id="UP001208570">
    <property type="component" value="Unassembled WGS sequence"/>
</dbReference>
<comment type="caution">
    <text evidence="6">The sequence shown here is derived from an EMBL/GenBank/DDBJ whole genome shotgun (WGS) entry which is preliminary data.</text>
</comment>
<keyword evidence="5" id="KW-0560">Oxidoreductase</keyword>
<evidence type="ECO:0000256" key="5">
    <source>
        <dbReference type="ARBA" id="ARBA00023002"/>
    </source>
</evidence>
<dbReference type="SUPFAM" id="SSF51905">
    <property type="entry name" value="FAD/NAD(P)-binding domain"/>
    <property type="match status" value="1"/>
</dbReference>
<keyword evidence="7" id="KW-1185">Reference proteome</keyword>
<dbReference type="Gene3D" id="3.50.50.60">
    <property type="entry name" value="FAD/NAD(P)-binding domain"/>
    <property type="match status" value="1"/>
</dbReference>
<dbReference type="GO" id="GO:0046592">
    <property type="term" value="F:polyamine oxidase activity"/>
    <property type="evidence" value="ECO:0007669"/>
    <property type="project" value="TreeGrafter"/>
</dbReference>
<evidence type="ECO:0000256" key="1">
    <source>
        <dbReference type="ARBA" id="ARBA00001974"/>
    </source>
</evidence>
<dbReference type="InterPro" id="IPR050281">
    <property type="entry name" value="Flavin_monoamine_oxidase"/>
</dbReference>
<protein>
    <submittedName>
        <fullName evidence="6">Uncharacterized protein</fullName>
    </submittedName>
</protein>
<dbReference type="Pfam" id="PF13450">
    <property type="entry name" value="NAD_binding_8"/>
    <property type="match status" value="1"/>
</dbReference>
<reference evidence="6" key="1">
    <citation type="journal article" date="2023" name="Mol. Biol. Evol.">
        <title>Third-Generation Sequencing Reveals the Adaptive Role of the Epigenome in Three Deep-Sea Polychaetes.</title>
        <authorList>
            <person name="Perez M."/>
            <person name="Aroh O."/>
            <person name="Sun Y."/>
            <person name="Lan Y."/>
            <person name="Juniper S.K."/>
            <person name="Young C.R."/>
            <person name="Angers B."/>
            <person name="Qian P.Y."/>
        </authorList>
    </citation>
    <scope>NUCLEOTIDE SEQUENCE</scope>
    <source>
        <strain evidence="6">P08H-3</strain>
    </source>
</reference>
<dbReference type="InterPro" id="IPR036188">
    <property type="entry name" value="FAD/NAD-bd_sf"/>
</dbReference>
<keyword evidence="4" id="KW-0274">FAD</keyword>
<keyword evidence="3" id="KW-0285">Flavoprotein</keyword>